<proteinExistence type="predicted"/>
<evidence type="ECO:0000256" key="3">
    <source>
        <dbReference type="ARBA" id="ARBA00022801"/>
    </source>
</evidence>
<dbReference type="PROSITE" id="PS01284">
    <property type="entry name" value="TNASE_2"/>
    <property type="match status" value="1"/>
</dbReference>
<keyword evidence="3 6" id="KW-0378">Hydrolase</keyword>
<feature type="signal peptide" evidence="4">
    <location>
        <begin position="1"/>
        <end position="29"/>
    </location>
</feature>
<organism evidence="6 7">
    <name type="scientific">Carboxydothermus ferrireducens DSM 11255</name>
    <dbReference type="NCBI Taxonomy" id="1119529"/>
    <lineage>
        <taxon>Bacteria</taxon>
        <taxon>Bacillati</taxon>
        <taxon>Bacillota</taxon>
        <taxon>Clostridia</taxon>
        <taxon>Thermoanaerobacterales</taxon>
        <taxon>Thermoanaerobacteraceae</taxon>
        <taxon>Carboxydothermus</taxon>
    </lineage>
</organism>
<sequence length="177" mass="20434">MKRVRVKVIWFIFILFALFLQGCAGDVDAATNFIPAKVVKVSDGDTVKVKLSSGKEIRVRMIGVNTPELSHPELGIKEQPYGKEAFNYTKKVLYKGRIIFLEYDVQKQDKYGRDLAYVWLKKPVKVTEEEVRAKMFNAHLLLEGYAQVMTVPPNVKYSKLFVKFQKEARENSRGLWK</sequence>
<comment type="caution">
    <text evidence="6">The sequence shown here is derived from an EMBL/GenBank/DDBJ whole genome shotgun (WGS) entry which is preliminary data.</text>
</comment>
<dbReference type="PANTHER" id="PTHR12302">
    <property type="entry name" value="EBNA2 BINDING PROTEIN P100"/>
    <property type="match status" value="1"/>
</dbReference>
<dbReference type="InterPro" id="IPR035437">
    <property type="entry name" value="SNase_OB-fold_sf"/>
</dbReference>
<keyword evidence="7" id="KW-1185">Reference proteome</keyword>
<dbReference type="PANTHER" id="PTHR12302:SF3">
    <property type="entry name" value="SERINE_THREONINE-PROTEIN KINASE 31"/>
    <property type="match status" value="1"/>
</dbReference>
<gene>
    <name evidence="6" type="ORF">HDG70_002151</name>
</gene>
<dbReference type="Gene3D" id="2.40.50.90">
    <property type="match status" value="1"/>
</dbReference>
<keyword evidence="2" id="KW-0255">Endonuclease</keyword>
<evidence type="ECO:0000256" key="4">
    <source>
        <dbReference type="SAM" id="SignalP"/>
    </source>
</evidence>
<dbReference type="Proteomes" id="UP000604066">
    <property type="component" value="Unassembled WGS sequence"/>
</dbReference>
<dbReference type="InterPro" id="IPR002071">
    <property type="entry name" value="Thermonucl_AS"/>
</dbReference>
<dbReference type="EMBL" id="JACCBS010000003">
    <property type="protein sequence ID" value="NYE58400.1"/>
    <property type="molecule type" value="Genomic_DNA"/>
</dbReference>
<dbReference type="RefSeq" id="WP_011344540.1">
    <property type="nucleotide sequence ID" value="NZ_ATYG01000019.1"/>
</dbReference>
<dbReference type="SMART" id="SM00318">
    <property type="entry name" value="SNc"/>
    <property type="match status" value="1"/>
</dbReference>
<dbReference type="GO" id="GO:1990599">
    <property type="term" value="F:3' overhang single-stranded DNA endodeoxyribonuclease activity"/>
    <property type="evidence" value="ECO:0007669"/>
    <property type="project" value="UniProtKB-EC"/>
</dbReference>
<evidence type="ECO:0000259" key="5">
    <source>
        <dbReference type="PROSITE" id="PS50830"/>
    </source>
</evidence>
<accession>A0ABX2RBU9</accession>
<reference evidence="6 7" key="1">
    <citation type="submission" date="2020-07" db="EMBL/GenBank/DDBJ databases">
        <title>Genomic Encyclopedia of Type Strains, Phase III (KMG-III): the genomes of soil and plant-associated and newly described type strains.</title>
        <authorList>
            <person name="Whitman W."/>
        </authorList>
    </citation>
    <scope>NUCLEOTIDE SEQUENCE [LARGE SCALE GENOMIC DNA]</scope>
    <source>
        <strain evidence="6 7">DSM 11255</strain>
    </source>
</reference>
<dbReference type="EC" id="3.1.31.1" evidence="6"/>
<dbReference type="SUPFAM" id="SSF50199">
    <property type="entry name" value="Staphylococcal nuclease"/>
    <property type="match status" value="1"/>
</dbReference>
<dbReference type="InterPro" id="IPR016071">
    <property type="entry name" value="Staphylococal_nuclease_OB-fold"/>
</dbReference>
<dbReference type="PROSITE" id="PS50830">
    <property type="entry name" value="TNASE_3"/>
    <property type="match status" value="1"/>
</dbReference>
<name>A0ABX2RBU9_9THEO</name>
<dbReference type="PROSITE" id="PS51257">
    <property type="entry name" value="PROKAR_LIPOPROTEIN"/>
    <property type="match status" value="1"/>
</dbReference>
<protein>
    <submittedName>
        <fullName evidence="6">Micrococcal nuclease</fullName>
        <ecNumber evidence="6">3.1.31.1</ecNumber>
    </submittedName>
</protein>
<keyword evidence="1" id="KW-0540">Nuclease</keyword>
<evidence type="ECO:0000256" key="2">
    <source>
        <dbReference type="ARBA" id="ARBA00022759"/>
    </source>
</evidence>
<keyword evidence="4" id="KW-0732">Signal</keyword>
<feature type="chain" id="PRO_5047386961" evidence="4">
    <location>
        <begin position="30"/>
        <end position="177"/>
    </location>
</feature>
<dbReference type="Pfam" id="PF00565">
    <property type="entry name" value="SNase"/>
    <property type="match status" value="1"/>
</dbReference>
<evidence type="ECO:0000313" key="6">
    <source>
        <dbReference type="EMBL" id="NYE58400.1"/>
    </source>
</evidence>
<evidence type="ECO:0000256" key="1">
    <source>
        <dbReference type="ARBA" id="ARBA00022722"/>
    </source>
</evidence>
<evidence type="ECO:0000313" key="7">
    <source>
        <dbReference type="Proteomes" id="UP000604066"/>
    </source>
</evidence>
<feature type="domain" description="TNase-like" evidence="5">
    <location>
        <begin position="32"/>
        <end position="177"/>
    </location>
</feature>